<keyword evidence="1" id="KW-1133">Transmembrane helix</keyword>
<feature type="transmembrane region" description="Helical" evidence="1">
    <location>
        <begin position="307"/>
        <end position="328"/>
    </location>
</feature>
<accession>A0A347ZQU1</accession>
<dbReference type="RefSeq" id="WP_116224888.1">
    <property type="nucleotide sequence ID" value="NZ_AP018437.1"/>
</dbReference>
<reference evidence="2 3" key="1">
    <citation type="submission" date="2018-08" db="EMBL/GenBank/DDBJ databases">
        <title>Genomic Encyclopedia of Type Strains, Phase IV (KMG-IV): sequencing the most valuable type-strain genomes for metagenomic binning, comparative biology and taxonomic classification.</title>
        <authorList>
            <person name="Goeker M."/>
        </authorList>
    </citation>
    <scope>NUCLEOTIDE SEQUENCE [LARGE SCALE GENOMIC DNA]</scope>
    <source>
        <strain evidence="2 3">DSM 23923</strain>
    </source>
</reference>
<protein>
    <submittedName>
        <fullName evidence="2">Uncharacterized protein</fullName>
    </submittedName>
</protein>
<dbReference type="Pfam" id="PF22564">
    <property type="entry name" value="HAAS"/>
    <property type="match status" value="1"/>
</dbReference>
<keyword evidence="1" id="KW-0472">Membrane</keyword>
<name>A0A347ZQU1_9CHLR</name>
<dbReference type="EMBL" id="QUMS01000001">
    <property type="protein sequence ID" value="REG11773.1"/>
    <property type="molecule type" value="Genomic_DNA"/>
</dbReference>
<proteinExistence type="predicted"/>
<dbReference type="AlphaFoldDB" id="A0A347ZQU1"/>
<gene>
    <name evidence="2" type="ORF">DFR64_1665</name>
</gene>
<keyword evidence="3" id="KW-1185">Reference proteome</keyword>
<evidence type="ECO:0000256" key="1">
    <source>
        <dbReference type="SAM" id="Phobius"/>
    </source>
</evidence>
<sequence length="340" mass="37481">MKMNNSAQELLMRYLLGVKRELGGKDSDDIAAEIESYIGDLLEERYSSTEEIGTEELEAVLKEMGAPRKVARLYGPQRYLIGPRLFPVYWLVLRILVAVVAGSLALSYFISIGIQQEMAPALGFLEFLGSVFSGVLAAAGSVTIVFGCIERGIENHELDEIKEMDEFKLSDLPDLPEKEHVFHPAGAIVEIIVTILGMAFFTYLRFTNGALPYFINPNEFGGMGRIFTDNFLQFIPVILVLNGLEIGRAATLLAQGRYTALTNWWAIIDKGANMVLSVFLLNAMPLVTLEFFRQIPGLNPGPQADGVANTVLSILIGLSIVGSLVDIIRSTIQEVRNPTY</sequence>
<feature type="transmembrane region" description="Helical" evidence="1">
    <location>
        <begin position="88"/>
        <end position="110"/>
    </location>
</feature>
<feature type="transmembrane region" description="Helical" evidence="1">
    <location>
        <begin position="187"/>
        <end position="206"/>
    </location>
</feature>
<keyword evidence="1" id="KW-0812">Transmembrane</keyword>
<feature type="transmembrane region" description="Helical" evidence="1">
    <location>
        <begin position="130"/>
        <end position="149"/>
    </location>
</feature>
<dbReference type="Proteomes" id="UP000256388">
    <property type="component" value="Unassembled WGS sequence"/>
</dbReference>
<evidence type="ECO:0000313" key="3">
    <source>
        <dbReference type="Proteomes" id="UP000256388"/>
    </source>
</evidence>
<feature type="transmembrane region" description="Helical" evidence="1">
    <location>
        <begin position="226"/>
        <end position="244"/>
    </location>
</feature>
<feature type="transmembrane region" description="Helical" evidence="1">
    <location>
        <begin position="264"/>
        <end position="287"/>
    </location>
</feature>
<organism evidence="2 3">
    <name type="scientific">Pelolinea submarina</name>
    <dbReference type="NCBI Taxonomy" id="913107"/>
    <lineage>
        <taxon>Bacteria</taxon>
        <taxon>Bacillati</taxon>
        <taxon>Chloroflexota</taxon>
        <taxon>Anaerolineae</taxon>
        <taxon>Anaerolineales</taxon>
        <taxon>Anaerolineaceae</taxon>
        <taxon>Pelolinea</taxon>
    </lineage>
</organism>
<comment type="caution">
    <text evidence="2">The sequence shown here is derived from an EMBL/GenBank/DDBJ whole genome shotgun (WGS) entry which is preliminary data.</text>
</comment>
<evidence type="ECO:0000313" key="2">
    <source>
        <dbReference type="EMBL" id="REG11773.1"/>
    </source>
</evidence>
<dbReference type="OrthoDB" id="164309at2"/>